<proteinExistence type="inferred from homology"/>
<dbReference type="CDD" id="cd00090">
    <property type="entry name" value="HTH_ARSR"/>
    <property type="match status" value="1"/>
</dbReference>
<dbReference type="InterPro" id="IPR051054">
    <property type="entry name" value="SorC_transcr_regulators"/>
</dbReference>
<dbReference type="InterPro" id="IPR036390">
    <property type="entry name" value="WH_DNA-bd_sf"/>
</dbReference>
<reference evidence="7 8" key="1">
    <citation type="submission" date="2016-10" db="EMBL/GenBank/DDBJ databases">
        <authorList>
            <person name="de Groot N.N."/>
        </authorList>
    </citation>
    <scope>NUCLEOTIDE SEQUENCE [LARGE SCALE GENOMIC DNA]</scope>
    <source>
        <strain evidence="7 8">ATCC BAA-466</strain>
    </source>
</reference>
<dbReference type="STRING" id="120956.SAMN05421791_11016"/>
<protein>
    <submittedName>
        <fullName evidence="7">Central glycolytic genes regulator</fullName>
    </submittedName>
</protein>
<dbReference type="SUPFAM" id="SSF46785">
    <property type="entry name" value="Winged helix' DNA-binding domain"/>
    <property type="match status" value="1"/>
</dbReference>
<dbReference type="InterPro" id="IPR011991">
    <property type="entry name" value="ArsR-like_HTH"/>
</dbReference>
<dbReference type="InterPro" id="IPR037171">
    <property type="entry name" value="NagB/RpiA_transferase-like"/>
</dbReference>
<keyword evidence="3" id="KW-0238">DNA-binding</keyword>
<evidence type="ECO:0000259" key="6">
    <source>
        <dbReference type="Pfam" id="PF21715"/>
    </source>
</evidence>
<dbReference type="Gene3D" id="1.10.10.10">
    <property type="entry name" value="Winged helix-like DNA-binding domain superfamily/Winged helix DNA-binding domain"/>
    <property type="match status" value="1"/>
</dbReference>
<dbReference type="GO" id="GO:0003677">
    <property type="term" value="F:DNA binding"/>
    <property type="evidence" value="ECO:0007669"/>
    <property type="project" value="UniProtKB-KW"/>
</dbReference>
<dbReference type="RefSeq" id="WP_090290325.1">
    <property type="nucleotide sequence ID" value="NZ_FNCK01000010.1"/>
</dbReference>
<dbReference type="PANTHER" id="PTHR34294:SF5">
    <property type="entry name" value="CENTRAL GLYCOLYTIC GENES REGULATOR"/>
    <property type="match status" value="1"/>
</dbReference>
<dbReference type="InterPro" id="IPR036388">
    <property type="entry name" value="WH-like_DNA-bd_sf"/>
</dbReference>
<evidence type="ECO:0000256" key="2">
    <source>
        <dbReference type="ARBA" id="ARBA00023015"/>
    </source>
</evidence>
<dbReference type="InterPro" id="IPR048715">
    <property type="entry name" value="CggR_N"/>
</dbReference>
<evidence type="ECO:0000313" key="8">
    <source>
        <dbReference type="Proteomes" id="UP000199708"/>
    </source>
</evidence>
<dbReference type="SUPFAM" id="SSF100950">
    <property type="entry name" value="NagB/RpiA/CoA transferase-like"/>
    <property type="match status" value="1"/>
</dbReference>
<dbReference type="InterPro" id="IPR007324">
    <property type="entry name" value="Sugar-bd_dom_put"/>
</dbReference>
<dbReference type="Pfam" id="PF04198">
    <property type="entry name" value="Sugar-bind"/>
    <property type="match status" value="1"/>
</dbReference>
<name>A0A1G7UH55_9LACT</name>
<dbReference type="Proteomes" id="UP000199708">
    <property type="component" value="Unassembled WGS sequence"/>
</dbReference>
<organism evidence="7 8">
    <name type="scientific">Facklamia miroungae</name>
    <dbReference type="NCBI Taxonomy" id="120956"/>
    <lineage>
        <taxon>Bacteria</taxon>
        <taxon>Bacillati</taxon>
        <taxon>Bacillota</taxon>
        <taxon>Bacilli</taxon>
        <taxon>Lactobacillales</taxon>
        <taxon>Aerococcaceae</taxon>
        <taxon>Facklamia</taxon>
    </lineage>
</organism>
<dbReference type="AlphaFoldDB" id="A0A1G7UH55"/>
<accession>A0A1G7UH55</accession>
<dbReference type="PANTHER" id="PTHR34294">
    <property type="entry name" value="TRANSCRIPTIONAL REGULATOR-RELATED"/>
    <property type="match status" value="1"/>
</dbReference>
<keyword evidence="4" id="KW-0804">Transcription</keyword>
<dbReference type="GO" id="GO:0030246">
    <property type="term" value="F:carbohydrate binding"/>
    <property type="evidence" value="ECO:0007669"/>
    <property type="project" value="InterPro"/>
</dbReference>
<evidence type="ECO:0000259" key="5">
    <source>
        <dbReference type="Pfam" id="PF04198"/>
    </source>
</evidence>
<gene>
    <name evidence="7" type="ORF">SAMN05421791_11016</name>
</gene>
<feature type="domain" description="CggR N-terminal DNA binding" evidence="6">
    <location>
        <begin position="20"/>
        <end position="82"/>
    </location>
</feature>
<evidence type="ECO:0000256" key="1">
    <source>
        <dbReference type="ARBA" id="ARBA00010466"/>
    </source>
</evidence>
<evidence type="ECO:0000313" key="7">
    <source>
        <dbReference type="EMBL" id="SDG46885.1"/>
    </source>
</evidence>
<keyword evidence="2" id="KW-0805">Transcription regulation</keyword>
<keyword evidence="8" id="KW-1185">Reference proteome</keyword>
<sequence>MDLIDVLGTLAPELDEMLDIRLNILKALSKHQLRIGRKVLAEQINLSERTLRTNLKVLRDQELVDVSRAGIRITDEGQRVGHLIQQLRMGQDRLPEYEAFLAKELEIQNCWVVAGNVENDPTVFQMLAEAVQTILGQELPQEAVVAVTGGSTLANVGQYFTKELSQNRHLSFVPSRGGMEGSFHIQSNTVAGIMAQETQADYVPLYVPDRLTDELSQEIVKDPAIKKALDLSRTANCLLLSVGAAQIMSHRRKLTDQQEKKIIEGQAVGEAFGIFYDADGKIVFSIPRLGLQLEDVIKFPLLLTIVAGEQKASATRAFYKMMPKQTWLICDESLAKAVLNGVTQFK</sequence>
<evidence type="ECO:0000256" key="4">
    <source>
        <dbReference type="ARBA" id="ARBA00023163"/>
    </source>
</evidence>
<evidence type="ECO:0000256" key="3">
    <source>
        <dbReference type="ARBA" id="ARBA00023125"/>
    </source>
</evidence>
<dbReference type="Pfam" id="PF21715">
    <property type="entry name" value="CggR_N"/>
    <property type="match status" value="1"/>
</dbReference>
<comment type="similarity">
    <text evidence="1">Belongs to the SorC transcriptional regulatory family.</text>
</comment>
<feature type="domain" description="Sugar-binding" evidence="5">
    <location>
        <begin position="96"/>
        <end position="340"/>
    </location>
</feature>
<dbReference type="Gene3D" id="3.40.50.1360">
    <property type="match status" value="1"/>
</dbReference>
<dbReference type="OrthoDB" id="9793820at2"/>
<dbReference type="EMBL" id="FNCK01000010">
    <property type="protein sequence ID" value="SDG46885.1"/>
    <property type="molecule type" value="Genomic_DNA"/>
</dbReference>